<keyword evidence="1" id="KW-0436">Ligase</keyword>
<dbReference type="GO" id="GO:0016874">
    <property type="term" value="F:ligase activity"/>
    <property type="evidence" value="ECO:0007669"/>
    <property type="project" value="UniProtKB-KW"/>
</dbReference>
<proteinExistence type="predicted"/>
<name>A0A0A9YH25_LYGHE</name>
<reference evidence="1" key="1">
    <citation type="journal article" date="2014" name="PLoS ONE">
        <title>Transcriptome-Based Identification of ABC Transporters in the Western Tarnished Plant Bug Lygus hesperus.</title>
        <authorList>
            <person name="Hull J.J."/>
            <person name="Chaney K."/>
            <person name="Geib S.M."/>
            <person name="Fabrick J.A."/>
            <person name="Brent C.S."/>
            <person name="Walsh D."/>
            <person name="Lavine L.C."/>
        </authorList>
    </citation>
    <scope>NUCLEOTIDE SEQUENCE</scope>
</reference>
<dbReference type="EMBL" id="GBHO01012678">
    <property type="protein sequence ID" value="JAG30926.1"/>
    <property type="molecule type" value="Transcribed_RNA"/>
</dbReference>
<evidence type="ECO:0000313" key="1">
    <source>
        <dbReference type="EMBL" id="JAG30926.1"/>
    </source>
</evidence>
<accession>A0A0A9YH25</accession>
<dbReference type="AlphaFoldDB" id="A0A0A9YH25"/>
<sequence length="127" mass="14414">MDSVEHVPHPWEHRVKNIALKLLVQGSFNLLGGFYKGDGKPLRRWRKFVIAAKDHGIHSYTLEGSEVRCAGSWYESNLVLQDTLPLQHILLDTSVVVAKLYDALNTYEDFNNQTSVDVLLHAVVCQQ</sequence>
<reference evidence="1" key="2">
    <citation type="submission" date="2014-07" db="EMBL/GenBank/DDBJ databases">
        <authorList>
            <person name="Hull J."/>
        </authorList>
    </citation>
    <scope>NUCLEOTIDE SEQUENCE</scope>
</reference>
<gene>
    <name evidence="1" type="primary">pheT_21</name>
    <name evidence="1" type="ORF">CM83_9893</name>
</gene>
<organism evidence="1">
    <name type="scientific">Lygus hesperus</name>
    <name type="common">Western plant bug</name>
    <dbReference type="NCBI Taxonomy" id="30085"/>
    <lineage>
        <taxon>Eukaryota</taxon>
        <taxon>Metazoa</taxon>
        <taxon>Ecdysozoa</taxon>
        <taxon>Arthropoda</taxon>
        <taxon>Hexapoda</taxon>
        <taxon>Insecta</taxon>
        <taxon>Pterygota</taxon>
        <taxon>Neoptera</taxon>
        <taxon>Paraneoptera</taxon>
        <taxon>Hemiptera</taxon>
        <taxon>Heteroptera</taxon>
        <taxon>Panheteroptera</taxon>
        <taxon>Cimicomorpha</taxon>
        <taxon>Miridae</taxon>
        <taxon>Mirini</taxon>
        <taxon>Lygus</taxon>
    </lineage>
</organism>
<protein>
    <submittedName>
        <fullName evidence="1">Phenylalanine--tRNA ligase beta subunit</fullName>
    </submittedName>
</protein>